<keyword evidence="4" id="KW-1185">Reference proteome</keyword>
<proteinExistence type="predicted"/>
<keyword evidence="2" id="KW-0732">Signal</keyword>
<evidence type="ECO:0000256" key="2">
    <source>
        <dbReference type="SAM" id="SignalP"/>
    </source>
</evidence>
<evidence type="ECO:0000313" key="3">
    <source>
        <dbReference type="EMBL" id="EFU74402.1"/>
    </source>
</evidence>
<dbReference type="PATRIC" id="fig|888064.11.peg.1246"/>
<name>E6LEB3_ENTI1</name>
<feature type="transmembrane region" description="Helical" evidence="1">
    <location>
        <begin position="106"/>
        <end position="127"/>
    </location>
</feature>
<feature type="transmembrane region" description="Helical" evidence="1">
    <location>
        <begin position="51"/>
        <end position="73"/>
    </location>
</feature>
<dbReference type="OrthoDB" id="10011157at2"/>
<protein>
    <recommendedName>
        <fullName evidence="5">DUF3899 domain-containing protein</fullName>
    </recommendedName>
</protein>
<evidence type="ECO:0000313" key="4">
    <source>
        <dbReference type="Proteomes" id="UP000010296"/>
    </source>
</evidence>
<keyword evidence="1" id="KW-0812">Transmembrane</keyword>
<feature type="signal peptide" evidence="2">
    <location>
        <begin position="1"/>
        <end position="27"/>
    </location>
</feature>
<keyword evidence="1" id="KW-0472">Membrane</keyword>
<evidence type="ECO:0008006" key="5">
    <source>
        <dbReference type="Google" id="ProtNLM"/>
    </source>
</evidence>
<accession>E6LEB3</accession>
<evidence type="ECO:0000256" key="1">
    <source>
        <dbReference type="SAM" id="Phobius"/>
    </source>
</evidence>
<gene>
    <name evidence="3" type="ORF">HMPREF9088_0703</name>
</gene>
<keyword evidence="1" id="KW-1133">Transmembrane helix</keyword>
<organism evidence="3 4">
    <name type="scientific">Enterococcus italicus (strain DSM 15952 / CCUG 50447 / LMG 22039 / TP 1.5)</name>
    <dbReference type="NCBI Taxonomy" id="888064"/>
    <lineage>
        <taxon>Bacteria</taxon>
        <taxon>Bacillati</taxon>
        <taxon>Bacillota</taxon>
        <taxon>Bacilli</taxon>
        <taxon>Lactobacillales</taxon>
        <taxon>Enterococcaceae</taxon>
        <taxon>Enterococcus</taxon>
    </lineage>
</organism>
<dbReference type="HOGENOM" id="CLU_1956213_0_0_9"/>
<sequence>MSKNKRPILIIASLATLFVLSPSIVQADTFLEVASITEIGKNLMSIFAINYELIFGIGSFLNGILFLLIAWALPASKDSQATENETISLKKRQQIHQSSRFVWKKIFVLIGLIFLLIGILLLSVSALM</sequence>
<dbReference type="EMBL" id="AEPV01000026">
    <property type="protein sequence ID" value="EFU74402.1"/>
    <property type="molecule type" value="Genomic_DNA"/>
</dbReference>
<feature type="chain" id="PRO_5030168340" description="DUF3899 domain-containing protein" evidence="2">
    <location>
        <begin position="28"/>
        <end position="128"/>
    </location>
</feature>
<dbReference type="AlphaFoldDB" id="E6LEB3"/>
<comment type="caution">
    <text evidence="3">The sequence shown here is derived from an EMBL/GenBank/DDBJ whole genome shotgun (WGS) entry which is preliminary data.</text>
</comment>
<dbReference type="eggNOG" id="ENOG503076T">
    <property type="taxonomic scope" value="Bacteria"/>
</dbReference>
<dbReference type="RefSeq" id="WP_007207724.1">
    <property type="nucleotide sequence ID" value="NZ_GL622241.1"/>
</dbReference>
<reference evidence="3 4" key="1">
    <citation type="submission" date="2010-12" db="EMBL/GenBank/DDBJ databases">
        <authorList>
            <person name="Muzny D."/>
            <person name="Qin X."/>
            <person name="Deng J."/>
            <person name="Jiang H."/>
            <person name="Liu Y."/>
            <person name="Qu J."/>
            <person name="Song X.-Z."/>
            <person name="Zhang L."/>
            <person name="Thornton R."/>
            <person name="Coyle M."/>
            <person name="Francisco L."/>
            <person name="Jackson L."/>
            <person name="Javaid M."/>
            <person name="Korchina V."/>
            <person name="Kovar C."/>
            <person name="Mata R."/>
            <person name="Mathew T."/>
            <person name="Ngo R."/>
            <person name="Nguyen L."/>
            <person name="Nguyen N."/>
            <person name="Okwuonu G."/>
            <person name="Ongeri F."/>
            <person name="Pham C."/>
            <person name="Simmons D."/>
            <person name="Wilczek-Boney K."/>
            <person name="Hale W."/>
            <person name="Jakkamsetti A."/>
            <person name="Pham P."/>
            <person name="Ruth R."/>
            <person name="San Lucas F."/>
            <person name="Warren J."/>
            <person name="Zhang J."/>
            <person name="Zhao Z."/>
            <person name="Zhou C."/>
            <person name="Zhu D."/>
            <person name="Lee S."/>
            <person name="Bess C."/>
            <person name="Blankenburg K."/>
            <person name="Forbes L."/>
            <person name="Fu Q."/>
            <person name="Gubbala S."/>
            <person name="Hirani K."/>
            <person name="Jayaseelan J.C."/>
            <person name="Lara F."/>
            <person name="Munidasa M."/>
            <person name="Palculict T."/>
            <person name="Patil S."/>
            <person name="Pu L.-L."/>
            <person name="Saada N."/>
            <person name="Tang L."/>
            <person name="Weissenberger G."/>
            <person name="Zhu Y."/>
            <person name="Hemphill L."/>
            <person name="Shang Y."/>
            <person name="Youmans B."/>
            <person name="Ayvaz T."/>
            <person name="Ross M."/>
            <person name="Santibanez J."/>
            <person name="Aqrawi P."/>
            <person name="Gross S."/>
            <person name="Joshi V."/>
            <person name="Fowler G."/>
            <person name="Nazareth L."/>
            <person name="Reid J."/>
            <person name="Worley K."/>
            <person name="Petrosino J."/>
            <person name="Highlander S."/>
            <person name="Gibbs R."/>
        </authorList>
    </citation>
    <scope>NUCLEOTIDE SEQUENCE [LARGE SCALE GENOMIC DNA]</scope>
    <source>
        <strain evidence="4">DSM 15952 / CCUG 50447 / LMG 22039 / TP 1.5</strain>
    </source>
</reference>
<dbReference type="Proteomes" id="UP000010296">
    <property type="component" value="Unassembled WGS sequence"/>
</dbReference>